<sequence length="73" mass="8602">MSFHGKTEDPKPPRPLRKFAYRIYDGGIEHEIESHEIYFYDAGRVGFWNRDEDDEMVLVLATKAFQVRQVVAK</sequence>
<dbReference type="KEGG" id="vg:80034748"/>
<reference evidence="1" key="1">
    <citation type="submission" date="2022-10" db="EMBL/GenBank/DDBJ databases">
        <authorList>
            <person name="Shreffler J."/>
            <person name="Spring A.M."/>
            <person name="Klyczek K."/>
            <person name="Garlena R.A."/>
            <person name="Russell D.A."/>
            <person name="Pope W.H."/>
            <person name="Jacobs-Sera D."/>
            <person name="Hatfull G.F."/>
        </authorList>
    </citation>
    <scope>NUCLEOTIDE SEQUENCE</scope>
</reference>
<dbReference type="EMBL" id="OP580516">
    <property type="protein sequence ID" value="UYM26633.1"/>
    <property type="molecule type" value="Genomic_DNA"/>
</dbReference>
<dbReference type="GeneID" id="80034748"/>
<dbReference type="RefSeq" id="YP_010761377.1">
    <property type="nucleotide sequence ID" value="NC_073594.1"/>
</dbReference>
<name>A0A9E7V2N7_9CAUD</name>
<organism evidence="1 2">
    <name type="scientific">Arthrobacter phage Bauer</name>
    <dbReference type="NCBI Taxonomy" id="2985648"/>
    <lineage>
        <taxon>Viruses</taxon>
        <taxon>Duplodnaviria</taxon>
        <taxon>Heunggongvirae</taxon>
        <taxon>Uroviricota</taxon>
        <taxon>Caudoviricetes</taxon>
        <taxon>Bauervirus</taxon>
        <taxon>Bauervirus bauer</taxon>
    </lineage>
</organism>
<proteinExistence type="predicted"/>
<gene>
    <name evidence="1" type="primary">84</name>
    <name evidence="1" type="ORF">SEA_BAUER_84</name>
</gene>
<evidence type="ECO:0000313" key="2">
    <source>
        <dbReference type="Proteomes" id="UP001156221"/>
    </source>
</evidence>
<evidence type="ECO:0000313" key="1">
    <source>
        <dbReference type="EMBL" id="UYM26633.1"/>
    </source>
</evidence>
<keyword evidence="2" id="KW-1185">Reference proteome</keyword>
<protein>
    <submittedName>
        <fullName evidence="1">Uncharacterized protein</fullName>
    </submittedName>
</protein>
<dbReference type="Proteomes" id="UP001156221">
    <property type="component" value="Segment"/>
</dbReference>
<accession>A0A9E7V2N7</accession>